<protein>
    <submittedName>
        <fullName evidence="1">Uncharacterized protein</fullName>
    </submittedName>
</protein>
<organism evidence="1">
    <name type="scientific">marine sediment metagenome</name>
    <dbReference type="NCBI Taxonomy" id="412755"/>
    <lineage>
        <taxon>unclassified sequences</taxon>
        <taxon>metagenomes</taxon>
        <taxon>ecological metagenomes</taxon>
    </lineage>
</organism>
<name>X1SIH2_9ZZZZ</name>
<reference evidence="1" key="1">
    <citation type="journal article" date="2014" name="Front. Microbiol.">
        <title>High frequency of phylogenetically diverse reductive dehalogenase-homologous genes in deep subseafloor sedimentary metagenomes.</title>
        <authorList>
            <person name="Kawai M."/>
            <person name="Futagami T."/>
            <person name="Toyoda A."/>
            <person name="Takaki Y."/>
            <person name="Nishi S."/>
            <person name="Hori S."/>
            <person name="Arai W."/>
            <person name="Tsubouchi T."/>
            <person name="Morono Y."/>
            <person name="Uchiyama I."/>
            <person name="Ito T."/>
            <person name="Fujiyama A."/>
            <person name="Inagaki F."/>
            <person name="Takami H."/>
        </authorList>
    </citation>
    <scope>NUCLEOTIDE SEQUENCE</scope>
    <source>
        <strain evidence="1">Expedition CK06-06</strain>
    </source>
</reference>
<evidence type="ECO:0000313" key="1">
    <source>
        <dbReference type="EMBL" id="GAI75205.1"/>
    </source>
</evidence>
<dbReference type="EMBL" id="BARW01014396">
    <property type="protein sequence ID" value="GAI75205.1"/>
    <property type="molecule type" value="Genomic_DNA"/>
</dbReference>
<comment type="caution">
    <text evidence="1">The sequence shown here is derived from an EMBL/GenBank/DDBJ whole genome shotgun (WGS) entry which is preliminary data.</text>
</comment>
<proteinExistence type="predicted"/>
<dbReference type="AlphaFoldDB" id="X1SIH2"/>
<sequence>MMDLWQAALSPTGVQAASSLFMWGDSVGSSLLAAPDALLDKVEVGEADAR</sequence>
<gene>
    <name evidence="1" type="ORF">S12H4_25529</name>
</gene>
<accession>X1SIH2</accession>